<sequence>MKLLRIILALAVLGYVGWLAWPLLSPLLDGGAPDVTTMRAGVEADAGGDLFGLIPAWAFWGAAIGLYLVAALMLGSGNPKAAVAYFLGFIADAVLRLAINAQGGGEAAARSMAAPDAFSGLPVDPVWVVLGVLLLVGVLVVVAGRRVHRRREAGQLAY</sequence>
<feature type="transmembrane region" description="Helical" evidence="1">
    <location>
        <begin position="7"/>
        <end position="24"/>
    </location>
</feature>
<protein>
    <submittedName>
        <fullName evidence="2">Uncharacterized protein</fullName>
    </submittedName>
</protein>
<keyword evidence="3" id="KW-1185">Reference proteome</keyword>
<dbReference type="AlphaFoldDB" id="A0A7W6J9Z1"/>
<feature type="transmembrane region" description="Helical" evidence="1">
    <location>
        <begin position="57"/>
        <end position="75"/>
    </location>
</feature>
<keyword evidence="1" id="KW-1133">Transmembrane helix</keyword>
<feature type="transmembrane region" description="Helical" evidence="1">
    <location>
        <begin position="126"/>
        <end position="144"/>
    </location>
</feature>
<reference evidence="2 3" key="1">
    <citation type="submission" date="2020-08" db="EMBL/GenBank/DDBJ databases">
        <title>Genomic Encyclopedia of Type Strains, Phase IV (KMG-IV): sequencing the most valuable type-strain genomes for metagenomic binning, comparative biology and taxonomic classification.</title>
        <authorList>
            <person name="Goeker M."/>
        </authorList>
    </citation>
    <scope>NUCLEOTIDE SEQUENCE [LARGE SCALE GENOMIC DNA]</scope>
    <source>
        <strain evidence="2 3">DSM 23960</strain>
    </source>
</reference>
<keyword evidence="1" id="KW-0472">Membrane</keyword>
<dbReference type="Proteomes" id="UP000529946">
    <property type="component" value="Unassembled WGS sequence"/>
</dbReference>
<name>A0A7W6J9Z1_9CAUL</name>
<gene>
    <name evidence="2" type="ORF">GGR12_000100</name>
</gene>
<accession>A0A7W6J9Z1</accession>
<dbReference type="EMBL" id="JACIDM010000001">
    <property type="protein sequence ID" value="MBB4081261.1"/>
    <property type="molecule type" value="Genomic_DNA"/>
</dbReference>
<evidence type="ECO:0000313" key="3">
    <source>
        <dbReference type="Proteomes" id="UP000529946"/>
    </source>
</evidence>
<evidence type="ECO:0000313" key="2">
    <source>
        <dbReference type="EMBL" id="MBB4081261.1"/>
    </source>
</evidence>
<organism evidence="2 3">
    <name type="scientific">Brevundimonas lenta</name>
    <dbReference type="NCBI Taxonomy" id="424796"/>
    <lineage>
        <taxon>Bacteria</taxon>
        <taxon>Pseudomonadati</taxon>
        <taxon>Pseudomonadota</taxon>
        <taxon>Alphaproteobacteria</taxon>
        <taxon>Caulobacterales</taxon>
        <taxon>Caulobacteraceae</taxon>
        <taxon>Brevundimonas</taxon>
    </lineage>
</organism>
<feature type="transmembrane region" description="Helical" evidence="1">
    <location>
        <begin position="82"/>
        <end position="99"/>
    </location>
</feature>
<keyword evidence="1" id="KW-0812">Transmembrane</keyword>
<dbReference type="RefSeq" id="WP_183201732.1">
    <property type="nucleotide sequence ID" value="NZ_BAAAER010000002.1"/>
</dbReference>
<evidence type="ECO:0000256" key="1">
    <source>
        <dbReference type="SAM" id="Phobius"/>
    </source>
</evidence>
<proteinExistence type="predicted"/>
<comment type="caution">
    <text evidence="2">The sequence shown here is derived from an EMBL/GenBank/DDBJ whole genome shotgun (WGS) entry which is preliminary data.</text>
</comment>